<proteinExistence type="predicted"/>
<dbReference type="EMBL" id="JAPFFF010000023">
    <property type="protein sequence ID" value="KAK8852971.1"/>
    <property type="molecule type" value="Genomic_DNA"/>
</dbReference>
<protein>
    <submittedName>
        <fullName evidence="1">Uncharacterized protein</fullName>
    </submittedName>
</protein>
<dbReference type="Proteomes" id="UP001470230">
    <property type="component" value="Unassembled WGS sequence"/>
</dbReference>
<comment type="caution">
    <text evidence="1">The sequence shown here is derived from an EMBL/GenBank/DDBJ whole genome shotgun (WGS) entry which is preliminary data.</text>
</comment>
<reference evidence="1 2" key="1">
    <citation type="submission" date="2024-04" db="EMBL/GenBank/DDBJ databases">
        <title>Tritrichomonas musculus Genome.</title>
        <authorList>
            <person name="Alves-Ferreira E."/>
            <person name="Grigg M."/>
            <person name="Lorenzi H."/>
            <person name="Galac M."/>
        </authorList>
    </citation>
    <scope>NUCLEOTIDE SEQUENCE [LARGE SCALE GENOMIC DNA]</scope>
    <source>
        <strain evidence="1 2">EAF2021</strain>
    </source>
</reference>
<name>A0ABR2HV85_9EUKA</name>
<evidence type="ECO:0000313" key="2">
    <source>
        <dbReference type="Proteomes" id="UP001470230"/>
    </source>
</evidence>
<organism evidence="1 2">
    <name type="scientific">Tritrichomonas musculus</name>
    <dbReference type="NCBI Taxonomy" id="1915356"/>
    <lineage>
        <taxon>Eukaryota</taxon>
        <taxon>Metamonada</taxon>
        <taxon>Parabasalia</taxon>
        <taxon>Tritrichomonadida</taxon>
        <taxon>Tritrichomonadidae</taxon>
        <taxon>Tritrichomonas</taxon>
    </lineage>
</organism>
<evidence type="ECO:0000313" key="1">
    <source>
        <dbReference type="EMBL" id="KAK8852971.1"/>
    </source>
</evidence>
<sequence>MTQFNKKVVIGLNIHLISFSLLNDLVNDGDEIRVGITTIPEEKKQHFYIKKEKMCCSNYVFALNITNQTSKILFVFRKRDQSSNEPIIASTVVCTSDFPKMLNKINLMETGIINTGIKEINIYDPIQKHNIEIINKNYKRAVIGKMRIQLSFSTPYPENNRQNMSNCNDKHGQIKTIKFKPIEFNINYENIIKNEAKYDCYNDYILF</sequence>
<accession>A0ABR2HV85</accession>
<keyword evidence="2" id="KW-1185">Reference proteome</keyword>
<gene>
    <name evidence="1" type="ORF">M9Y10_017968</name>
</gene>